<keyword evidence="2 5" id="KW-0812">Transmembrane</keyword>
<dbReference type="AlphaFoldDB" id="A0A6B3SS56"/>
<evidence type="ECO:0000256" key="4">
    <source>
        <dbReference type="ARBA" id="ARBA00023136"/>
    </source>
</evidence>
<dbReference type="InterPro" id="IPR052719">
    <property type="entry name" value="CvpA-like"/>
</dbReference>
<dbReference type="Pfam" id="PF02674">
    <property type="entry name" value="Colicin_V"/>
    <property type="match status" value="1"/>
</dbReference>
<sequence length="164" mass="17580">MTIFDYLVLFILLVSLVIGVLRGFVKEILALGSWIVSLVLANMYASVLAGMLPEAIPGETLRLIVAFLALFIGVRILMMLVGMLFDAMIKATGLSVADRALGSVFGLARGALIVVGAVLLCGMTALPKQPFWTGAMLSPYAEEAARSVLPFLPEAFSRQVQFSN</sequence>
<keyword evidence="4 5" id="KW-0472">Membrane</keyword>
<proteinExistence type="predicted"/>
<protein>
    <submittedName>
        <fullName evidence="6">CvpA family protein</fullName>
    </submittedName>
</protein>
<feature type="transmembrane region" description="Helical" evidence="5">
    <location>
        <begin position="7"/>
        <end position="25"/>
    </location>
</feature>
<dbReference type="GO" id="GO:0009403">
    <property type="term" value="P:toxin biosynthetic process"/>
    <property type="evidence" value="ECO:0007669"/>
    <property type="project" value="InterPro"/>
</dbReference>
<dbReference type="Proteomes" id="UP000482155">
    <property type="component" value="Unassembled WGS sequence"/>
</dbReference>
<feature type="transmembrane region" description="Helical" evidence="5">
    <location>
        <begin position="31"/>
        <end position="52"/>
    </location>
</feature>
<feature type="transmembrane region" description="Helical" evidence="5">
    <location>
        <begin position="64"/>
        <end position="85"/>
    </location>
</feature>
<evidence type="ECO:0000256" key="5">
    <source>
        <dbReference type="SAM" id="Phobius"/>
    </source>
</evidence>
<accession>A0A6B3SS56</accession>
<dbReference type="PANTHER" id="PTHR36926">
    <property type="entry name" value="COLICIN V PRODUCTION PROTEIN"/>
    <property type="match status" value="1"/>
</dbReference>
<comment type="subcellular location">
    <subcellularLocation>
        <location evidence="1">Membrane</location>
        <topology evidence="1">Multi-pass membrane protein</topology>
    </subcellularLocation>
</comment>
<evidence type="ECO:0000256" key="2">
    <source>
        <dbReference type="ARBA" id="ARBA00022692"/>
    </source>
</evidence>
<comment type="caution">
    <text evidence="6">The sequence shown here is derived from an EMBL/GenBank/DDBJ whole genome shotgun (WGS) entry which is preliminary data.</text>
</comment>
<keyword evidence="3 5" id="KW-1133">Transmembrane helix</keyword>
<evidence type="ECO:0000313" key="7">
    <source>
        <dbReference type="Proteomes" id="UP000482155"/>
    </source>
</evidence>
<dbReference type="InterPro" id="IPR003825">
    <property type="entry name" value="Colicin-V_CvpA"/>
</dbReference>
<reference evidence="6 7" key="1">
    <citation type="submission" date="2020-02" db="EMBL/GenBank/DDBJ databases">
        <authorList>
            <person name="Kim M.K."/>
        </authorList>
    </citation>
    <scope>NUCLEOTIDE SEQUENCE [LARGE SCALE GENOMIC DNA]</scope>
    <source>
        <strain evidence="6 7">17J57-3</strain>
    </source>
</reference>
<dbReference type="PANTHER" id="PTHR36926:SF1">
    <property type="entry name" value="COLICIN V PRODUCTION PROTEIN"/>
    <property type="match status" value="1"/>
</dbReference>
<dbReference type="EMBL" id="JAAIVB010000037">
    <property type="protein sequence ID" value="NEX61636.1"/>
    <property type="molecule type" value="Genomic_DNA"/>
</dbReference>
<gene>
    <name evidence="6" type="ORF">G3574_11150</name>
</gene>
<dbReference type="GO" id="GO:0016020">
    <property type="term" value="C:membrane"/>
    <property type="evidence" value="ECO:0007669"/>
    <property type="project" value="UniProtKB-SubCell"/>
</dbReference>
<name>A0A6B3SS56_9BURK</name>
<dbReference type="RefSeq" id="WP_163963045.1">
    <property type="nucleotide sequence ID" value="NZ_JAAIVB010000037.1"/>
</dbReference>
<evidence type="ECO:0000313" key="6">
    <source>
        <dbReference type="EMBL" id="NEX61636.1"/>
    </source>
</evidence>
<feature type="transmembrane region" description="Helical" evidence="5">
    <location>
        <begin position="105"/>
        <end position="126"/>
    </location>
</feature>
<keyword evidence="7" id="KW-1185">Reference proteome</keyword>
<evidence type="ECO:0000256" key="3">
    <source>
        <dbReference type="ARBA" id="ARBA00022989"/>
    </source>
</evidence>
<evidence type="ECO:0000256" key="1">
    <source>
        <dbReference type="ARBA" id="ARBA00004141"/>
    </source>
</evidence>
<organism evidence="6 7">
    <name type="scientific">Noviherbaspirillum galbum</name>
    <dbReference type="NCBI Taxonomy" id="2709383"/>
    <lineage>
        <taxon>Bacteria</taxon>
        <taxon>Pseudomonadati</taxon>
        <taxon>Pseudomonadota</taxon>
        <taxon>Betaproteobacteria</taxon>
        <taxon>Burkholderiales</taxon>
        <taxon>Oxalobacteraceae</taxon>
        <taxon>Noviherbaspirillum</taxon>
    </lineage>
</organism>